<dbReference type="RefSeq" id="WP_012428201.1">
    <property type="nucleotide sequence ID" value="NZ_JAQQCK010000002.1"/>
</dbReference>
<dbReference type="Pfam" id="PF08895">
    <property type="entry name" value="DUF1840"/>
    <property type="match status" value="1"/>
</dbReference>
<name>A0ABW9BID1_9BURK</name>
<dbReference type="Proteomes" id="UP001629274">
    <property type="component" value="Unassembled WGS sequence"/>
</dbReference>
<organism evidence="1 2">
    <name type="scientific">Paraburkholderia phytofirmans</name>
    <dbReference type="NCBI Taxonomy" id="261302"/>
    <lineage>
        <taxon>Bacteria</taxon>
        <taxon>Pseudomonadati</taxon>
        <taxon>Pseudomonadota</taxon>
        <taxon>Betaproteobacteria</taxon>
        <taxon>Burkholderiales</taxon>
        <taxon>Burkholderiaceae</taxon>
        <taxon>Paraburkholderia</taxon>
    </lineage>
</organism>
<comment type="caution">
    <text evidence="1">The sequence shown here is derived from an EMBL/GenBank/DDBJ whole genome shotgun (WGS) entry which is preliminary data.</text>
</comment>
<evidence type="ECO:0000313" key="2">
    <source>
        <dbReference type="Proteomes" id="UP001629274"/>
    </source>
</evidence>
<protein>
    <submittedName>
        <fullName evidence="1">DUF1840 domain-containing protein</fullName>
    </submittedName>
</protein>
<proteinExistence type="predicted"/>
<accession>A0ABW9BID1</accession>
<sequence length="109" mass="12134">MLVTFRSPASPDVIMLKNLAQYLLGLIGKHLETIGVIQHAELSRAINRLETAISEEAQADVALESLYHVPDAHGHTTGEDHRGLAQRAWPLLDMMREASRQNVDIIWGL</sequence>
<evidence type="ECO:0000313" key="1">
    <source>
        <dbReference type="EMBL" id="MFM0239203.1"/>
    </source>
</evidence>
<gene>
    <name evidence="1" type="ORF">PQR03_13785</name>
</gene>
<dbReference type="EMBL" id="JAQQDR010000004">
    <property type="protein sequence ID" value="MFM0239203.1"/>
    <property type="molecule type" value="Genomic_DNA"/>
</dbReference>
<reference evidence="1 2" key="1">
    <citation type="journal article" date="2024" name="Chem. Sci.">
        <title>Discovery of megapolipeptins by genome mining of a Burkholderiales bacteria collection.</title>
        <authorList>
            <person name="Paulo B.S."/>
            <person name="Recchia M.J.J."/>
            <person name="Lee S."/>
            <person name="Fergusson C.H."/>
            <person name="Romanowski S.B."/>
            <person name="Hernandez A."/>
            <person name="Krull N."/>
            <person name="Liu D.Y."/>
            <person name="Cavanagh H."/>
            <person name="Bos A."/>
            <person name="Gray C.A."/>
            <person name="Murphy B.T."/>
            <person name="Linington R.G."/>
            <person name="Eustaquio A.S."/>
        </authorList>
    </citation>
    <scope>NUCLEOTIDE SEQUENCE [LARGE SCALE GENOMIC DNA]</scope>
    <source>
        <strain evidence="1 2">RL17-351-BIE-A</strain>
    </source>
</reference>
<keyword evidence="2" id="KW-1185">Reference proteome</keyword>
<dbReference type="InterPro" id="IPR014991">
    <property type="entry name" value="DUF1840"/>
</dbReference>